<dbReference type="OrthoDB" id="9808002at2"/>
<accession>Q3A7T0</accession>
<comment type="cofactor">
    <cofactor evidence="1 6">
        <name>pyridoxal 5'-phosphate</name>
        <dbReference type="ChEBI" id="CHEBI:597326"/>
    </cofactor>
</comment>
<dbReference type="InterPro" id="IPR015422">
    <property type="entry name" value="PyrdxlP-dep_Trfase_small"/>
</dbReference>
<dbReference type="InterPro" id="IPR010969">
    <property type="entry name" value="Cys_dSase-rel_unknwn_funct"/>
</dbReference>
<evidence type="ECO:0000259" key="7">
    <source>
        <dbReference type="Pfam" id="PF00266"/>
    </source>
</evidence>
<gene>
    <name evidence="8" type="ordered locus">Pcar_0304</name>
</gene>
<organism evidence="8 9">
    <name type="scientific">Syntrophotalea carbinolica (strain DSM 2380 / NBRC 103641 / GraBd1)</name>
    <name type="common">Pelobacter carbinolicus</name>
    <dbReference type="NCBI Taxonomy" id="338963"/>
    <lineage>
        <taxon>Bacteria</taxon>
        <taxon>Pseudomonadati</taxon>
        <taxon>Thermodesulfobacteriota</taxon>
        <taxon>Desulfuromonadia</taxon>
        <taxon>Desulfuromonadales</taxon>
        <taxon>Syntrophotaleaceae</taxon>
        <taxon>Syntrophotalea</taxon>
    </lineage>
</organism>
<dbReference type="PROSITE" id="PS00595">
    <property type="entry name" value="AA_TRANSFER_CLASS_5"/>
    <property type="match status" value="1"/>
</dbReference>
<proteinExistence type="inferred from homology"/>
<sequence>MIYLDNAATTFPKPDAVWEAVLECGKTACGNPGRSGHPLAAAAAREVFATREALAELFHVEDSSRIIFTYNASMALNTAIYGYMTNGGHVVTSSMEHNSVMRPLHTLQQQGRISLTVVPCSSKGELDPDDVKRAVQADTRLVVLTHASNVCGTILPVREVKQLLPDIPLLVDAAQTAGVLPIDIAASGIDMLAFSGHKGLLGPMGTGGLYAAPSLRLAPLMQGGTGSRSEDLEQPGFMPDALEAGTPNVPGLSGLHAGVRFLQDTGLATVRAHEMDLTRQLIDGIVGHEKIRVHGLADAARQTAVVSVTIDGRDPGDIARTLDRDFGIACRASLHCAPVAHRTLGTYPHGTVRLSMNYFNSQDDVREAVRALHVIAEQGEA</sequence>
<feature type="domain" description="Aminotransferase class V" evidence="7">
    <location>
        <begin position="2"/>
        <end position="366"/>
    </location>
</feature>
<evidence type="ECO:0000256" key="2">
    <source>
        <dbReference type="ARBA" id="ARBA00010447"/>
    </source>
</evidence>
<keyword evidence="4" id="KW-0663">Pyridoxal phosphate</keyword>
<dbReference type="PANTHER" id="PTHR43586:SF4">
    <property type="entry name" value="ISOPENICILLIN N EPIMERASE"/>
    <property type="match status" value="1"/>
</dbReference>
<dbReference type="EMBL" id="CP000142">
    <property type="protein sequence ID" value="ABA87564.1"/>
    <property type="molecule type" value="Genomic_DNA"/>
</dbReference>
<dbReference type="NCBIfam" id="TIGR01977">
    <property type="entry name" value="am_tr_V_EF2568"/>
    <property type="match status" value="1"/>
</dbReference>
<dbReference type="Proteomes" id="UP000002534">
    <property type="component" value="Chromosome"/>
</dbReference>
<dbReference type="Gene3D" id="3.40.640.10">
    <property type="entry name" value="Type I PLP-dependent aspartate aminotransferase-like (Major domain)"/>
    <property type="match status" value="1"/>
</dbReference>
<dbReference type="AlphaFoldDB" id="Q3A7T0"/>
<dbReference type="PIRSF" id="PIRSF005572">
    <property type="entry name" value="NifS"/>
    <property type="match status" value="1"/>
</dbReference>
<dbReference type="InterPro" id="IPR000192">
    <property type="entry name" value="Aminotrans_V_dom"/>
</dbReference>
<dbReference type="InterPro" id="IPR020578">
    <property type="entry name" value="Aminotrans_V_PyrdxlP_BS"/>
</dbReference>
<dbReference type="eggNOG" id="COG0520">
    <property type="taxonomic scope" value="Bacteria"/>
</dbReference>
<keyword evidence="9" id="KW-1185">Reference proteome</keyword>
<dbReference type="RefSeq" id="WP_011339977.1">
    <property type="nucleotide sequence ID" value="NC_007498.2"/>
</dbReference>
<dbReference type="SUPFAM" id="SSF53383">
    <property type="entry name" value="PLP-dependent transferases"/>
    <property type="match status" value="1"/>
</dbReference>
<evidence type="ECO:0000313" key="8">
    <source>
        <dbReference type="EMBL" id="ABA87564.1"/>
    </source>
</evidence>
<reference evidence="9" key="1">
    <citation type="submission" date="2005-10" db="EMBL/GenBank/DDBJ databases">
        <title>Complete sequence of Pelobacter carbinolicus DSM 2380.</title>
        <authorList>
            <person name="Copeland A."/>
            <person name="Lucas S."/>
            <person name="Lapidus A."/>
            <person name="Barry K."/>
            <person name="Detter J.C."/>
            <person name="Glavina T."/>
            <person name="Hammon N."/>
            <person name="Israni S."/>
            <person name="Pitluck S."/>
            <person name="Chertkov O."/>
            <person name="Schmutz J."/>
            <person name="Larimer F."/>
            <person name="Land M."/>
            <person name="Kyrpides N."/>
            <person name="Ivanova N."/>
            <person name="Richardson P."/>
        </authorList>
    </citation>
    <scope>NUCLEOTIDE SEQUENCE [LARGE SCALE GENOMIC DNA]</scope>
    <source>
        <strain evidence="9">DSM 2380 / NBRC 103641 / GraBd1</strain>
    </source>
</reference>
<dbReference type="Pfam" id="PF00266">
    <property type="entry name" value="Aminotran_5"/>
    <property type="match status" value="1"/>
</dbReference>
<dbReference type="GO" id="GO:0031071">
    <property type="term" value="F:cysteine desulfurase activity"/>
    <property type="evidence" value="ECO:0007669"/>
    <property type="project" value="UniProtKB-EC"/>
</dbReference>
<dbReference type="InterPro" id="IPR016454">
    <property type="entry name" value="Cysteine_dSase"/>
</dbReference>
<reference evidence="8 9" key="2">
    <citation type="journal article" date="2012" name="BMC Genomics">
        <title>The genome of Pelobacter carbinolicus reveals surprising metabolic capabilities and physiological features.</title>
        <authorList>
            <person name="Aklujkar M."/>
            <person name="Haveman S.A."/>
            <person name="Didonato R.Jr."/>
            <person name="Chertkov O."/>
            <person name="Han C.S."/>
            <person name="Land M.L."/>
            <person name="Brown P."/>
            <person name="Lovley D.R."/>
        </authorList>
    </citation>
    <scope>NUCLEOTIDE SEQUENCE [LARGE SCALE GENOMIC DNA]</scope>
    <source>
        <strain evidence="9">DSM 2380 / NBRC 103641 / GraBd1</strain>
    </source>
</reference>
<dbReference type="InterPro" id="IPR015424">
    <property type="entry name" value="PyrdxlP-dep_Trfase"/>
</dbReference>
<evidence type="ECO:0000256" key="5">
    <source>
        <dbReference type="ARBA" id="ARBA00050776"/>
    </source>
</evidence>
<dbReference type="STRING" id="338963.Pcar_0304"/>
<name>Q3A7T0_SYNC1</name>
<evidence type="ECO:0000313" key="9">
    <source>
        <dbReference type="Proteomes" id="UP000002534"/>
    </source>
</evidence>
<dbReference type="EC" id="2.8.1.7" evidence="3"/>
<evidence type="ECO:0000256" key="1">
    <source>
        <dbReference type="ARBA" id="ARBA00001933"/>
    </source>
</evidence>
<evidence type="ECO:0000256" key="3">
    <source>
        <dbReference type="ARBA" id="ARBA00012239"/>
    </source>
</evidence>
<comment type="similarity">
    <text evidence="2">Belongs to the class-V pyridoxal-phosphate-dependent aminotransferase family. Csd subfamily.</text>
</comment>
<evidence type="ECO:0000256" key="4">
    <source>
        <dbReference type="ARBA" id="ARBA00022898"/>
    </source>
</evidence>
<dbReference type="KEGG" id="pca:Pcar_0304"/>
<dbReference type="HOGENOM" id="CLU_003433_2_4_7"/>
<dbReference type="Gene3D" id="3.90.1150.10">
    <property type="entry name" value="Aspartate Aminotransferase, domain 1"/>
    <property type="match status" value="1"/>
</dbReference>
<dbReference type="InterPro" id="IPR015421">
    <property type="entry name" value="PyrdxlP-dep_Trfase_major"/>
</dbReference>
<evidence type="ECO:0000256" key="6">
    <source>
        <dbReference type="RuleBase" id="RU004504"/>
    </source>
</evidence>
<comment type="catalytic activity">
    <reaction evidence="5">
        <text>(sulfur carrier)-H + L-cysteine = (sulfur carrier)-SH + L-alanine</text>
        <dbReference type="Rhea" id="RHEA:43892"/>
        <dbReference type="Rhea" id="RHEA-COMP:14737"/>
        <dbReference type="Rhea" id="RHEA-COMP:14739"/>
        <dbReference type="ChEBI" id="CHEBI:29917"/>
        <dbReference type="ChEBI" id="CHEBI:35235"/>
        <dbReference type="ChEBI" id="CHEBI:57972"/>
        <dbReference type="ChEBI" id="CHEBI:64428"/>
        <dbReference type="EC" id="2.8.1.7"/>
    </reaction>
</comment>
<dbReference type="PANTHER" id="PTHR43586">
    <property type="entry name" value="CYSTEINE DESULFURASE"/>
    <property type="match status" value="1"/>
</dbReference>
<protein>
    <recommendedName>
        <fullName evidence="3">cysteine desulfurase</fullName>
        <ecNumber evidence="3">2.8.1.7</ecNumber>
    </recommendedName>
</protein>